<keyword evidence="1" id="KW-0472">Membrane</keyword>
<keyword evidence="1" id="KW-0812">Transmembrane</keyword>
<gene>
    <name evidence="3" type="primary">LOC105271042</name>
</gene>
<evidence type="ECO:0000256" key="1">
    <source>
        <dbReference type="SAM" id="Phobius"/>
    </source>
</evidence>
<feature type="transmembrane region" description="Helical" evidence="1">
    <location>
        <begin position="54"/>
        <end position="73"/>
    </location>
</feature>
<keyword evidence="2" id="KW-1185">Reference proteome</keyword>
<dbReference type="PANTHER" id="PTHR12480:SF13">
    <property type="entry name" value="LD14533P"/>
    <property type="match status" value="1"/>
</dbReference>
<dbReference type="OrthoDB" id="47883at2759"/>
<name>A0A9R1TJN5_9HYME</name>
<dbReference type="GO" id="GO:0016706">
    <property type="term" value="F:2-oxoglutarate-dependent dioxygenase activity"/>
    <property type="evidence" value="ECO:0007669"/>
    <property type="project" value="TreeGrafter"/>
</dbReference>
<dbReference type="Gene3D" id="2.60.120.650">
    <property type="entry name" value="Cupin"/>
    <property type="match status" value="1"/>
</dbReference>
<dbReference type="GeneID" id="105271042"/>
<dbReference type="InterPro" id="IPR050910">
    <property type="entry name" value="JMJD6_ArgDemeth/LysHydrox"/>
</dbReference>
<proteinExistence type="predicted"/>
<protein>
    <submittedName>
        <fullName evidence="3">Uncharacterized protein</fullName>
    </submittedName>
</protein>
<accession>A0A9R1TJN5</accession>
<evidence type="ECO:0000313" key="3">
    <source>
        <dbReference type="RefSeq" id="XP_011310655.1"/>
    </source>
</evidence>
<dbReference type="KEGG" id="fas:105271042"/>
<dbReference type="RefSeq" id="XP_011310655.1">
    <property type="nucleotide sequence ID" value="XM_011312353.1"/>
</dbReference>
<dbReference type="SUPFAM" id="SSF51197">
    <property type="entry name" value="Clavaminate synthase-like"/>
    <property type="match status" value="1"/>
</dbReference>
<dbReference type="AlphaFoldDB" id="A0A9R1TJN5"/>
<evidence type="ECO:0000313" key="2">
    <source>
        <dbReference type="Proteomes" id="UP000694866"/>
    </source>
</evidence>
<dbReference type="PANTHER" id="PTHR12480">
    <property type="entry name" value="ARGININE DEMETHYLASE AND LYSYL-HYDROXYLASE JMJD"/>
    <property type="match status" value="1"/>
</dbReference>
<reference evidence="3" key="1">
    <citation type="submission" date="2025-08" db="UniProtKB">
        <authorList>
            <consortium name="RefSeq"/>
        </authorList>
    </citation>
    <scope>IDENTIFICATION</scope>
    <source>
        <strain evidence="3">USDA-PBARC FA_bdor</strain>
        <tissue evidence="3">Whole organism</tissue>
    </source>
</reference>
<sequence length="324" mass="37697">MDVEEKNKQLDIVREIFLGLNRQYLSRGVKLETLKSSVQCRDLVNARKFLNLPLSFRTFAAVIFISLICGGIIHGRDHLVNYVYNSRCYVPNNYLVWEFTRPVSDCDFCRGIDSALIIENVTKEVFEKFAYSSRPIVVKKAIGNWRAGKVFSLDFFRDLYERIEGSYESVEEECQFLHFKSNFSSLKEVFEMSQGRRENKEGGSWYVGWKNCHPEVLQEMRKYYEPPDFLPDDAEVPHTNYVFLGYDEGAIMHLDYIPRLMWQGQILGDKTWTVAPTPECDNVCNKFNFSVNSGDVILLDTRVWYHGTYVKKGQFSLTVTSEYG</sequence>
<dbReference type="Proteomes" id="UP000694866">
    <property type="component" value="Unplaced"/>
</dbReference>
<organism evidence="2 3">
    <name type="scientific">Fopius arisanus</name>
    <dbReference type="NCBI Taxonomy" id="64838"/>
    <lineage>
        <taxon>Eukaryota</taxon>
        <taxon>Metazoa</taxon>
        <taxon>Ecdysozoa</taxon>
        <taxon>Arthropoda</taxon>
        <taxon>Hexapoda</taxon>
        <taxon>Insecta</taxon>
        <taxon>Pterygota</taxon>
        <taxon>Neoptera</taxon>
        <taxon>Endopterygota</taxon>
        <taxon>Hymenoptera</taxon>
        <taxon>Apocrita</taxon>
        <taxon>Ichneumonoidea</taxon>
        <taxon>Braconidae</taxon>
        <taxon>Opiinae</taxon>
        <taxon>Fopius</taxon>
    </lineage>
</organism>
<keyword evidence="1" id="KW-1133">Transmembrane helix</keyword>